<dbReference type="EMBL" id="VDEP01000236">
    <property type="protein sequence ID" value="KAA1121974.1"/>
    <property type="molecule type" value="Genomic_DNA"/>
</dbReference>
<dbReference type="PANTHER" id="PTHR43422">
    <property type="entry name" value="THIAMINE THIAZOLE SYNTHASE"/>
    <property type="match status" value="1"/>
</dbReference>
<dbReference type="Gene3D" id="3.50.50.60">
    <property type="entry name" value="FAD/NAD(P)-binding domain"/>
    <property type="match status" value="1"/>
</dbReference>
<accession>A0A5B0RAW8</accession>
<protein>
    <submittedName>
        <fullName evidence="1">Thiamine metabolism-protein</fullName>
    </submittedName>
</protein>
<organism evidence="1 2">
    <name type="scientific">Puccinia graminis f. sp. tritici</name>
    <dbReference type="NCBI Taxonomy" id="56615"/>
    <lineage>
        <taxon>Eukaryota</taxon>
        <taxon>Fungi</taxon>
        <taxon>Dikarya</taxon>
        <taxon>Basidiomycota</taxon>
        <taxon>Pucciniomycotina</taxon>
        <taxon>Pucciniomycetes</taxon>
        <taxon>Pucciniales</taxon>
        <taxon>Pucciniaceae</taxon>
        <taxon>Puccinia</taxon>
    </lineage>
</organism>
<evidence type="ECO:0000313" key="2">
    <source>
        <dbReference type="Proteomes" id="UP000325313"/>
    </source>
</evidence>
<reference evidence="1 2" key="1">
    <citation type="submission" date="2019-05" db="EMBL/GenBank/DDBJ databases">
        <title>Emergence of the Ug99 lineage of the wheat stem rust pathogen through somatic hybridization.</title>
        <authorList>
            <person name="Li F."/>
            <person name="Upadhyaya N.M."/>
            <person name="Sperschneider J."/>
            <person name="Matny O."/>
            <person name="Nguyen-Phuc H."/>
            <person name="Mago R."/>
            <person name="Raley C."/>
            <person name="Miller M.E."/>
            <person name="Silverstein K.A.T."/>
            <person name="Henningsen E."/>
            <person name="Hirsch C.D."/>
            <person name="Visser B."/>
            <person name="Pretorius Z.A."/>
            <person name="Steffenson B.J."/>
            <person name="Schwessinger B."/>
            <person name="Dodds P.N."/>
            <person name="Figueroa M."/>
        </authorList>
    </citation>
    <scope>NUCLEOTIDE SEQUENCE [LARGE SCALE GENOMIC DNA]</scope>
    <source>
        <strain evidence="1 2">Ug99</strain>
    </source>
</reference>
<dbReference type="PANTHER" id="PTHR43422:SF3">
    <property type="entry name" value="THIAMINE THIAZOLE SYNTHASE"/>
    <property type="match status" value="1"/>
</dbReference>
<dbReference type="InterPro" id="IPR036188">
    <property type="entry name" value="FAD/NAD-bd_sf"/>
</dbReference>
<dbReference type="AlphaFoldDB" id="A0A5B0RAW8"/>
<name>A0A5B0RAW8_PUCGR</name>
<proteinExistence type="predicted"/>
<evidence type="ECO:0000313" key="1">
    <source>
        <dbReference type="EMBL" id="KAA1121974.1"/>
    </source>
</evidence>
<dbReference type="Pfam" id="PF01946">
    <property type="entry name" value="Thi4"/>
    <property type="match status" value="1"/>
</dbReference>
<dbReference type="Proteomes" id="UP000325313">
    <property type="component" value="Unassembled WGS sequence"/>
</dbReference>
<sequence length="114" mass="12405">MVCRKPADKFLDEVGVPYKDEGNFVVVKHSALFTSTVLSKVLAMPNVKMFNATACEDLIIKPCPINPGVQRVAGCVTTDCSSLNFAANCVGHLKLLTVIIVHKLIGDRVLWGVY</sequence>
<comment type="caution">
    <text evidence="1">The sequence shown here is derived from an EMBL/GenBank/DDBJ whole genome shotgun (WGS) entry which is preliminary data.</text>
</comment>
<gene>
    <name evidence="1" type="primary">THI4_3</name>
    <name evidence="1" type="ORF">PGTUg99_012249</name>
</gene>